<sequence length="52" mass="5717">MNLEFPVPEKASNGSRRRSLAAVVRANKNSFLAFEINGHIIQAPKISNGYTT</sequence>
<proteinExistence type="predicted"/>
<gene>
    <name evidence="1" type="ORF">NBRC116598_35020</name>
</gene>
<organism evidence="1 2">
    <name type="scientific">Pseudophaeobacter arcticus</name>
    <dbReference type="NCBI Taxonomy" id="385492"/>
    <lineage>
        <taxon>Bacteria</taxon>
        <taxon>Pseudomonadati</taxon>
        <taxon>Pseudomonadota</taxon>
        <taxon>Alphaproteobacteria</taxon>
        <taxon>Rhodobacterales</taxon>
        <taxon>Paracoccaceae</taxon>
        <taxon>Pseudophaeobacter</taxon>
    </lineage>
</organism>
<accession>A0ABQ0AQA3</accession>
<evidence type="ECO:0000313" key="1">
    <source>
        <dbReference type="EMBL" id="GAA6198057.1"/>
    </source>
</evidence>
<name>A0ABQ0AQA3_9RHOB</name>
<evidence type="ECO:0000313" key="2">
    <source>
        <dbReference type="Proteomes" id="UP001441944"/>
    </source>
</evidence>
<protein>
    <submittedName>
        <fullName evidence="1">Uncharacterized protein</fullName>
    </submittedName>
</protein>
<comment type="caution">
    <text evidence="1">The sequence shown here is derived from an EMBL/GenBank/DDBJ whole genome shotgun (WGS) entry which is preliminary data.</text>
</comment>
<reference evidence="1 2" key="1">
    <citation type="submission" date="2024-04" db="EMBL/GenBank/DDBJ databases">
        <title>Draft genome sequence of Pseudophaeobacter arcticus NBRC 116598.</title>
        <authorList>
            <person name="Miyakawa T."/>
            <person name="Kusuya Y."/>
            <person name="Miura T."/>
        </authorList>
    </citation>
    <scope>NUCLEOTIDE SEQUENCE [LARGE SCALE GENOMIC DNA]</scope>
    <source>
        <strain evidence="1 2">SU-CL00105</strain>
    </source>
</reference>
<dbReference type="Proteomes" id="UP001441944">
    <property type="component" value="Unassembled WGS sequence"/>
</dbReference>
<keyword evidence="2" id="KW-1185">Reference proteome</keyword>
<dbReference type="EMBL" id="BAABWU010000018">
    <property type="protein sequence ID" value="GAA6198057.1"/>
    <property type="molecule type" value="Genomic_DNA"/>
</dbReference>